<dbReference type="eggNOG" id="ENOG5032WID">
    <property type="taxonomic scope" value="Bacteria"/>
</dbReference>
<dbReference type="STRING" id="706587.Desti_0575"/>
<organism evidence="3 4">
    <name type="scientific">Desulfomonile tiedjei (strain ATCC 49306 / DSM 6799 / DCB-1)</name>
    <dbReference type="NCBI Taxonomy" id="706587"/>
    <lineage>
        <taxon>Bacteria</taxon>
        <taxon>Pseudomonadati</taxon>
        <taxon>Thermodesulfobacteriota</taxon>
        <taxon>Desulfomonilia</taxon>
        <taxon>Desulfomonilales</taxon>
        <taxon>Desulfomonilaceae</taxon>
        <taxon>Desulfomonile</taxon>
    </lineage>
</organism>
<dbReference type="OrthoDB" id="5506770at2"/>
<dbReference type="PANTHER" id="PTHR37833:SF1">
    <property type="entry name" value="SIGNAL PEPTIDE PROTEIN"/>
    <property type="match status" value="1"/>
</dbReference>
<reference evidence="4" key="1">
    <citation type="submission" date="2012-06" db="EMBL/GenBank/DDBJ databases">
        <title>Complete sequence of chromosome of Desulfomonile tiedjei DSM 6799.</title>
        <authorList>
            <person name="Lucas S."/>
            <person name="Copeland A."/>
            <person name="Lapidus A."/>
            <person name="Glavina del Rio T."/>
            <person name="Dalin E."/>
            <person name="Tice H."/>
            <person name="Bruce D."/>
            <person name="Goodwin L."/>
            <person name="Pitluck S."/>
            <person name="Peters L."/>
            <person name="Ovchinnikova G."/>
            <person name="Zeytun A."/>
            <person name="Lu M."/>
            <person name="Kyrpides N."/>
            <person name="Mavromatis K."/>
            <person name="Ivanova N."/>
            <person name="Brettin T."/>
            <person name="Detter J.C."/>
            <person name="Han C."/>
            <person name="Larimer F."/>
            <person name="Land M."/>
            <person name="Hauser L."/>
            <person name="Markowitz V."/>
            <person name="Cheng J.-F."/>
            <person name="Hugenholtz P."/>
            <person name="Woyke T."/>
            <person name="Wu D."/>
            <person name="Spring S."/>
            <person name="Schroeder M."/>
            <person name="Brambilla E."/>
            <person name="Klenk H.-P."/>
            <person name="Eisen J.A."/>
        </authorList>
    </citation>
    <scope>NUCLEOTIDE SEQUENCE [LARGE SCALE GENOMIC DNA]</scope>
    <source>
        <strain evidence="4">ATCC 49306 / DSM 6799 / DCB-1</strain>
    </source>
</reference>
<name>I4C166_DESTA</name>
<evidence type="ECO:0000313" key="4">
    <source>
        <dbReference type="Proteomes" id="UP000006055"/>
    </source>
</evidence>
<evidence type="ECO:0000256" key="2">
    <source>
        <dbReference type="SAM" id="SignalP"/>
    </source>
</evidence>
<dbReference type="InterPro" id="IPR011467">
    <property type="entry name" value="DUF1573"/>
</dbReference>
<dbReference type="Pfam" id="PF07610">
    <property type="entry name" value="DUF1573"/>
    <property type="match status" value="1"/>
</dbReference>
<dbReference type="PANTHER" id="PTHR37833">
    <property type="entry name" value="LIPOPROTEIN-RELATED"/>
    <property type="match status" value="1"/>
</dbReference>
<evidence type="ECO:0000313" key="3">
    <source>
        <dbReference type="EMBL" id="AFM23307.1"/>
    </source>
</evidence>
<dbReference type="InterPro" id="IPR013783">
    <property type="entry name" value="Ig-like_fold"/>
</dbReference>
<feature type="chain" id="PRO_5003686869" description="DUF1573 domain-containing protein" evidence="2">
    <location>
        <begin position="23"/>
        <end position="250"/>
    </location>
</feature>
<sequence>MRLRILVMLPALLCFLATICTAGGPSIHFDKDTHDYGRVLYGDVVTQEFILTNTGDETLVIEKLEASCGCTKAVKGSSEVPPKGTTKIMAAFDTDGLRNGRTKKTITVHSNDPEKPEVKLALLADVVREITVDPPRLVTRLAKFTETISVPIRIANSSDKQVVVRIKDSQSDTSNPGPNAKALVVKGRSVVPFNLKLALKNESGRSYWTGRLTLLTDHPKEKELDVPYLVQLGQGDSASEPKPPPPAVEE</sequence>
<dbReference type="AlphaFoldDB" id="I4C166"/>
<evidence type="ECO:0008006" key="5">
    <source>
        <dbReference type="Google" id="ProtNLM"/>
    </source>
</evidence>
<proteinExistence type="predicted"/>
<keyword evidence="4" id="KW-1185">Reference proteome</keyword>
<feature type="signal peptide" evidence="2">
    <location>
        <begin position="1"/>
        <end position="22"/>
    </location>
</feature>
<dbReference type="KEGG" id="dti:Desti_0575"/>
<protein>
    <recommendedName>
        <fullName evidence="5">DUF1573 domain-containing protein</fullName>
    </recommendedName>
</protein>
<dbReference type="Proteomes" id="UP000006055">
    <property type="component" value="Chromosome"/>
</dbReference>
<keyword evidence="2" id="KW-0732">Signal</keyword>
<feature type="region of interest" description="Disordered" evidence="1">
    <location>
        <begin position="231"/>
        <end position="250"/>
    </location>
</feature>
<evidence type="ECO:0000256" key="1">
    <source>
        <dbReference type="SAM" id="MobiDB-lite"/>
    </source>
</evidence>
<dbReference type="HOGENOM" id="CLU_1183511_0_0_7"/>
<dbReference type="Gene3D" id="2.60.40.10">
    <property type="entry name" value="Immunoglobulins"/>
    <property type="match status" value="1"/>
</dbReference>
<accession>I4C166</accession>
<gene>
    <name evidence="3" type="ordered locus">Desti_0575</name>
</gene>
<feature type="compositionally biased region" description="Pro residues" evidence="1">
    <location>
        <begin position="241"/>
        <end position="250"/>
    </location>
</feature>
<dbReference type="RefSeq" id="WP_014808463.1">
    <property type="nucleotide sequence ID" value="NC_018025.1"/>
</dbReference>
<dbReference type="EMBL" id="CP003360">
    <property type="protein sequence ID" value="AFM23307.1"/>
    <property type="molecule type" value="Genomic_DNA"/>
</dbReference>